<dbReference type="PANTHER" id="PTHR15462:SF8">
    <property type="entry name" value="SERINE PROTEASE"/>
    <property type="match status" value="1"/>
</dbReference>
<dbReference type="InterPro" id="IPR043504">
    <property type="entry name" value="Peptidase_S1_PA_chymotrypsin"/>
</dbReference>
<dbReference type="InterPro" id="IPR009003">
    <property type="entry name" value="Peptidase_S1_PA"/>
</dbReference>
<feature type="compositionally biased region" description="Basic residues" evidence="3">
    <location>
        <begin position="262"/>
        <end position="272"/>
    </location>
</feature>
<name>A0A6P5A3J9_BRABE</name>
<feature type="region of interest" description="Disordered" evidence="3">
    <location>
        <begin position="253"/>
        <end position="280"/>
    </location>
</feature>
<dbReference type="Pfam" id="PF00089">
    <property type="entry name" value="Trypsin"/>
    <property type="match status" value="1"/>
</dbReference>
<gene>
    <name evidence="7 8 9 10" type="primary">LOC109488110</name>
</gene>
<evidence type="ECO:0000313" key="10">
    <source>
        <dbReference type="RefSeq" id="XP_019647832.1"/>
    </source>
</evidence>
<dbReference type="RefSeq" id="XP_019647831.1">
    <property type="nucleotide sequence ID" value="XM_019792272.1"/>
</dbReference>
<dbReference type="RefSeq" id="XP_019647830.1">
    <property type="nucleotide sequence ID" value="XM_019792271.1"/>
</dbReference>
<evidence type="ECO:0000313" key="8">
    <source>
        <dbReference type="RefSeq" id="XP_019647830.1"/>
    </source>
</evidence>
<proteinExistence type="inferred from homology"/>
<feature type="chain" id="PRO_5044647717" evidence="4">
    <location>
        <begin position="23"/>
        <end position="428"/>
    </location>
</feature>
<evidence type="ECO:0000256" key="4">
    <source>
        <dbReference type="SAM" id="SignalP"/>
    </source>
</evidence>
<evidence type="ECO:0000256" key="1">
    <source>
        <dbReference type="ARBA" id="ARBA00007664"/>
    </source>
</evidence>
<accession>A0A6P5A3J9</accession>
<comment type="similarity">
    <text evidence="1">Belongs to the peptidase S1 family.</text>
</comment>
<dbReference type="InterPro" id="IPR018114">
    <property type="entry name" value="TRYPSIN_HIS"/>
</dbReference>
<sequence length="428" mass="49570">MLPRPRPWVAALLCLWARLACCNQHKPDNAANRLTEEHIPRELRAWTWANGPLPDLATEDVLEVVETDFSGEVEEEHNTSCGPDCEKTLPTPSLSEFNDYLSYETLFENGTSVFTKVRWSEVPEAEKEIRREVKEMAEKARRKKRQIFGVDTRFNILGEEYLTHFPFSAVVKLSTGCTGVLISEKHVLTAAHCIHNGKRYVKGRKSMKIGFIVSQPYNETMRMHRDSEWRWIKVKKTQIPAAWKKIRNREKAVIPDKDKETKTKKRKTKSRSRREVDEEDNPEIEAVKYDYAVVELKESTDRPYMDIGVSSAVNTAPGRRIHFTGFDNDQEDRLLYRYCSVMENTADVLYQHCDAQPGTSGAGIYIRNWNDTVHKWQRKIIGVFSGHQWVNQDGAPRDYNVGTRITPLKFAQICFWTKGDYNLCREGY</sequence>
<dbReference type="PANTHER" id="PTHR15462">
    <property type="entry name" value="SERINE PROTEASE"/>
    <property type="match status" value="1"/>
</dbReference>
<keyword evidence="6" id="KW-1185">Reference proteome</keyword>
<evidence type="ECO:0000256" key="3">
    <source>
        <dbReference type="SAM" id="MobiDB-lite"/>
    </source>
</evidence>
<reference evidence="7 8" key="1">
    <citation type="submission" date="2025-04" db="UniProtKB">
        <authorList>
            <consortium name="RefSeq"/>
        </authorList>
    </citation>
    <scope>IDENTIFICATION</scope>
    <source>
        <tissue evidence="7 8">Gonad</tissue>
    </source>
</reference>
<dbReference type="InterPro" id="IPR050966">
    <property type="entry name" value="Glutamyl_endopeptidase"/>
</dbReference>
<dbReference type="RefSeq" id="XP_019647832.1">
    <property type="nucleotide sequence ID" value="XM_019792273.1"/>
</dbReference>
<dbReference type="RefSeq" id="XP_019647829.1">
    <property type="nucleotide sequence ID" value="XM_019792270.1"/>
</dbReference>
<dbReference type="GeneID" id="109488110"/>
<evidence type="ECO:0000313" key="7">
    <source>
        <dbReference type="RefSeq" id="XP_019647829.1"/>
    </source>
</evidence>
<feature type="domain" description="Peptidase S1" evidence="5">
    <location>
        <begin position="163"/>
        <end position="200"/>
    </location>
</feature>
<dbReference type="PROSITE" id="PS00134">
    <property type="entry name" value="TRYPSIN_HIS"/>
    <property type="match status" value="1"/>
</dbReference>
<dbReference type="Proteomes" id="UP000515135">
    <property type="component" value="Unplaced"/>
</dbReference>
<evidence type="ECO:0000313" key="9">
    <source>
        <dbReference type="RefSeq" id="XP_019647831.1"/>
    </source>
</evidence>
<protein>
    <submittedName>
        <fullName evidence="7 8">Serine protease 23-like isoform X1</fullName>
    </submittedName>
</protein>
<organism evidence="6 8">
    <name type="scientific">Branchiostoma belcheri</name>
    <name type="common">Amphioxus</name>
    <dbReference type="NCBI Taxonomy" id="7741"/>
    <lineage>
        <taxon>Eukaryota</taxon>
        <taxon>Metazoa</taxon>
        <taxon>Chordata</taxon>
        <taxon>Cephalochordata</taxon>
        <taxon>Leptocardii</taxon>
        <taxon>Amphioxiformes</taxon>
        <taxon>Branchiostomatidae</taxon>
        <taxon>Branchiostoma</taxon>
    </lineage>
</organism>
<dbReference type="GO" id="GO:0006508">
    <property type="term" value="P:proteolysis"/>
    <property type="evidence" value="ECO:0007669"/>
    <property type="project" value="InterPro"/>
</dbReference>
<keyword evidence="2 4" id="KW-0732">Signal</keyword>
<feature type="signal peptide" evidence="4">
    <location>
        <begin position="1"/>
        <end position="22"/>
    </location>
</feature>
<dbReference type="Gene3D" id="2.40.10.10">
    <property type="entry name" value="Trypsin-like serine proteases"/>
    <property type="match status" value="2"/>
</dbReference>
<dbReference type="AlphaFoldDB" id="A0A6P5A3J9"/>
<dbReference type="OrthoDB" id="10037376at2759"/>
<dbReference type="InterPro" id="IPR001254">
    <property type="entry name" value="Trypsin_dom"/>
</dbReference>
<dbReference type="KEGG" id="bbel:109488110"/>
<evidence type="ECO:0000256" key="2">
    <source>
        <dbReference type="ARBA" id="ARBA00022729"/>
    </source>
</evidence>
<evidence type="ECO:0000259" key="5">
    <source>
        <dbReference type="Pfam" id="PF00089"/>
    </source>
</evidence>
<dbReference type="SUPFAM" id="SSF50494">
    <property type="entry name" value="Trypsin-like serine proteases"/>
    <property type="match status" value="1"/>
</dbReference>
<dbReference type="GO" id="GO:0004252">
    <property type="term" value="F:serine-type endopeptidase activity"/>
    <property type="evidence" value="ECO:0007669"/>
    <property type="project" value="InterPro"/>
</dbReference>
<evidence type="ECO:0000313" key="6">
    <source>
        <dbReference type="Proteomes" id="UP000515135"/>
    </source>
</evidence>